<organism evidence="1 2">
    <name type="scientific">Dendrolimus kikuchii</name>
    <dbReference type="NCBI Taxonomy" id="765133"/>
    <lineage>
        <taxon>Eukaryota</taxon>
        <taxon>Metazoa</taxon>
        <taxon>Ecdysozoa</taxon>
        <taxon>Arthropoda</taxon>
        <taxon>Hexapoda</taxon>
        <taxon>Insecta</taxon>
        <taxon>Pterygota</taxon>
        <taxon>Neoptera</taxon>
        <taxon>Endopterygota</taxon>
        <taxon>Lepidoptera</taxon>
        <taxon>Glossata</taxon>
        <taxon>Ditrysia</taxon>
        <taxon>Bombycoidea</taxon>
        <taxon>Lasiocampidae</taxon>
        <taxon>Dendrolimus</taxon>
    </lineage>
</organism>
<proteinExistence type="predicted"/>
<dbReference type="EMBL" id="CM034391">
    <property type="protein sequence ID" value="KAJ0180977.1"/>
    <property type="molecule type" value="Genomic_DNA"/>
</dbReference>
<comment type="caution">
    <text evidence="1">The sequence shown here is derived from an EMBL/GenBank/DDBJ whole genome shotgun (WGS) entry which is preliminary data.</text>
</comment>
<evidence type="ECO:0000313" key="1">
    <source>
        <dbReference type="EMBL" id="KAJ0180977.1"/>
    </source>
</evidence>
<keyword evidence="2" id="KW-1185">Reference proteome</keyword>
<protein>
    <submittedName>
        <fullName evidence="1">Uncharacterized protein</fullName>
    </submittedName>
</protein>
<accession>A0ACC1DAT0</accession>
<name>A0ACC1DAT0_9NEOP</name>
<evidence type="ECO:0000313" key="2">
    <source>
        <dbReference type="Proteomes" id="UP000824533"/>
    </source>
</evidence>
<sequence length="416" mass="47687">MLPKLRIIYSVLFMCKVASLQNSVRNKLVSYSIPENREFKKSFGYYEDTYLNFTELASKYKYPYETYTVYTEDGYILPLFRLLAKCNDPVRKYPVILMHGIMDTADCWILTGPKLGIGFLLADNCYDVWAANHRGNSYARRHIKLNPDTDPEFWNFSFDENGYYDLTATIGFILEKTEKPKVNFIGHSQGTTDFFIMNSLRPQYNDKIAVSINLAPVTWLAHIESPLAIIAAQFSDSAKAFLEGAGLRELVPKDRIVHFLLELLCQKIPEELCGTGLAITLGYKPGTVRPRTLAIAFGHLFNGVSTKNAVHWGQLVQSKRFQRYDEGREGNIKRYGSVKPPQYNVSKVTAPVVLIGAHSDWISPLEDLETLSSKLPNLLEKYIVPEPYWSHHNHLWDDKAPIYVFPKILEYLKKYN</sequence>
<reference evidence="1 2" key="1">
    <citation type="journal article" date="2021" name="Front. Genet.">
        <title>Chromosome-Level Genome Assembly Reveals Significant Gene Expansion in the Toll and IMD Signaling Pathways of Dendrolimus kikuchii.</title>
        <authorList>
            <person name="Zhou J."/>
            <person name="Wu P."/>
            <person name="Xiong Z."/>
            <person name="Liu N."/>
            <person name="Zhao N."/>
            <person name="Ji M."/>
            <person name="Qiu Y."/>
            <person name="Yang B."/>
        </authorList>
    </citation>
    <scope>NUCLEOTIDE SEQUENCE [LARGE SCALE GENOMIC DNA]</scope>
    <source>
        <strain evidence="1">Ann1</strain>
    </source>
</reference>
<dbReference type="Proteomes" id="UP000824533">
    <property type="component" value="Linkage Group LG05"/>
</dbReference>
<gene>
    <name evidence="1" type="ORF">K1T71_003062</name>
</gene>